<reference evidence="3" key="1">
    <citation type="journal article" date="2019" name="Int. J. Syst. Evol. Microbiol.">
        <title>The Global Catalogue of Microorganisms (GCM) 10K type strain sequencing project: providing services to taxonomists for standard genome sequencing and annotation.</title>
        <authorList>
            <consortium name="The Broad Institute Genomics Platform"/>
            <consortium name="The Broad Institute Genome Sequencing Center for Infectious Disease"/>
            <person name="Wu L."/>
            <person name="Ma J."/>
        </authorList>
    </citation>
    <scope>NUCLEOTIDE SEQUENCE [LARGE SCALE GENOMIC DNA]</scope>
    <source>
        <strain evidence="3">JCM 11496</strain>
    </source>
</reference>
<dbReference type="PANTHER" id="PTHR33164">
    <property type="entry name" value="TRANSCRIPTIONAL REGULATOR, MARR FAMILY"/>
    <property type="match status" value="1"/>
</dbReference>
<sequence>MTGVRWLNPEERQAWLALYAVTTMLPGTLDAHLFRQAKITLFDYHVLAMLSETDDLTLAMSELAARSNASLSRLSHVVKKLEQRGWVSRFPSASDGRVTTARITDDGLANLQLLARAHVDHVRESVFDALTDDDVRDLERIGKKILAQLDSTHWILNQPTPGEQL</sequence>
<protein>
    <submittedName>
        <fullName evidence="2">MarR family winged helix-turn-helix transcriptional regulator</fullName>
    </submittedName>
</protein>
<organism evidence="2 3">
    <name type="scientific">Arthrobacter flavus</name>
    <dbReference type="NCBI Taxonomy" id="95172"/>
    <lineage>
        <taxon>Bacteria</taxon>
        <taxon>Bacillati</taxon>
        <taxon>Actinomycetota</taxon>
        <taxon>Actinomycetes</taxon>
        <taxon>Micrococcales</taxon>
        <taxon>Micrococcaceae</taxon>
        <taxon>Arthrobacter</taxon>
    </lineage>
</organism>
<dbReference type="SUPFAM" id="SSF46785">
    <property type="entry name" value="Winged helix' DNA-binding domain"/>
    <property type="match status" value="1"/>
</dbReference>
<gene>
    <name evidence="2" type="ORF">ACFSFX_05605</name>
</gene>
<dbReference type="EMBL" id="JBHUGA010000011">
    <property type="protein sequence ID" value="MFD1846070.1"/>
    <property type="molecule type" value="Genomic_DNA"/>
</dbReference>
<dbReference type="PROSITE" id="PS50995">
    <property type="entry name" value="HTH_MARR_2"/>
    <property type="match status" value="1"/>
</dbReference>
<dbReference type="Proteomes" id="UP001597307">
    <property type="component" value="Unassembled WGS sequence"/>
</dbReference>
<dbReference type="Gene3D" id="1.10.10.10">
    <property type="entry name" value="Winged helix-like DNA-binding domain superfamily/Winged helix DNA-binding domain"/>
    <property type="match status" value="1"/>
</dbReference>
<evidence type="ECO:0000313" key="3">
    <source>
        <dbReference type="Proteomes" id="UP001597307"/>
    </source>
</evidence>
<accession>A0ABW4Q5S5</accession>
<dbReference type="InterPro" id="IPR039422">
    <property type="entry name" value="MarR/SlyA-like"/>
</dbReference>
<feature type="domain" description="HTH marR-type" evidence="1">
    <location>
        <begin position="11"/>
        <end position="147"/>
    </location>
</feature>
<dbReference type="RefSeq" id="WP_343880226.1">
    <property type="nucleotide sequence ID" value="NZ_BAAAIJ010000047.1"/>
</dbReference>
<dbReference type="PANTHER" id="PTHR33164:SF99">
    <property type="entry name" value="MARR FAMILY REGULATORY PROTEIN"/>
    <property type="match status" value="1"/>
</dbReference>
<dbReference type="PRINTS" id="PR00598">
    <property type="entry name" value="HTHMARR"/>
</dbReference>
<evidence type="ECO:0000313" key="2">
    <source>
        <dbReference type="EMBL" id="MFD1846070.1"/>
    </source>
</evidence>
<comment type="caution">
    <text evidence="2">The sequence shown here is derived from an EMBL/GenBank/DDBJ whole genome shotgun (WGS) entry which is preliminary data.</text>
</comment>
<name>A0ABW4Q5S5_9MICC</name>
<dbReference type="InterPro" id="IPR036390">
    <property type="entry name" value="WH_DNA-bd_sf"/>
</dbReference>
<dbReference type="InterPro" id="IPR036388">
    <property type="entry name" value="WH-like_DNA-bd_sf"/>
</dbReference>
<proteinExistence type="predicted"/>
<dbReference type="SMART" id="SM00347">
    <property type="entry name" value="HTH_MARR"/>
    <property type="match status" value="1"/>
</dbReference>
<dbReference type="Pfam" id="PF01047">
    <property type="entry name" value="MarR"/>
    <property type="match status" value="1"/>
</dbReference>
<evidence type="ECO:0000259" key="1">
    <source>
        <dbReference type="PROSITE" id="PS50995"/>
    </source>
</evidence>
<keyword evidence="3" id="KW-1185">Reference proteome</keyword>
<dbReference type="InterPro" id="IPR000835">
    <property type="entry name" value="HTH_MarR-typ"/>
</dbReference>